<feature type="active site" evidence="8">
    <location>
        <position position="363"/>
    </location>
</feature>
<dbReference type="InterPro" id="IPR036969">
    <property type="entry name" value="Citrate_synthase_sf"/>
</dbReference>
<dbReference type="FunFam" id="1.10.230.10:FF:000002">
    <property type="entry name" value="Citrate synthase"/>
    <property type="match status" value="1"/>
</dbReference>
<dbReference type="PRINTS" id="PR00143">
    <property type="entry name" value="CITRTSNTHASE"/>
</dbReference>
<dbReference type="PROSITE" id="PS00480">
    <property type="entry name" value="CITRATE_SYNTHASE"/>
    <property type="match status" value="1"/>
</dbReference>
<dbReference type="SUPFAM" id="SSF48256">
    <property type="entry name" value="Citrate synthase"/>
    <property type="match status" value="1"/>
</dbReference>
<dbReference type="NCBIfam" id="TIGR01798">
    <property type="entry name" value="cit_synth_I"/>
    <property type="match status" value="1"/>
</dbReference>
<dbReference type="CDD" id="cd06114">
    <property type="entry name" value="EcCS_like"/>
    <property type="match status" value="1"/>
</dbReference>
<dbReference type="GO" id="GO:0036440">
    <property type="term" value="F:citrate synthase activity"/>
    <property type="evidence" value="ECO:0007669"/>
    <property type="project" value="UniProtKB-EC"/>
</dbReference>
<dbReference type="Gene3D" id="2.20.28.60">
    <property type="match status" value="1"/>
</dbReference>
<keyword evidence="4 7" id="KW-0808">Transferase</keyword>
<evidence type="ECO:0000313" key="11">
    <source>
        <dbReference type="EMBL" id="MCS3904034.1"/>
    </source>
</evidence>
<comment type="caution">
    <text evidence="11">The sequence shown here is derived from an EMBL/GenBank/DDBJ whole genome shotgun (WGS) entry which is preliminary data.</text>
</comment>
<evidence type="ECO:0000256" key="5">
    <source>
        <dbReference type="ARBA" id="ARBA00049288"/>
    </source>
</evidence>
<reference evidence="11" key="1">
    <citation type="submission" date="2022-08" db="EMBL/GenBank/DDBJ databases">
        <title>Genomic Encyclopedia of Type Strains, Phase III (KMG-III): the genomes of soil and plant-associated and newly described type strains.</title>
        <authorList>
            <person name="Whitman W."/>
        </authorList>
    </citation>
    <scope>NUCLEOTIDE SEQUENCE</scope>
    <source>
        <strain evidence="11">HMT 1</strain>
    </source>
</reference>
<dbReference type="Pfam" id="PF00285">
    <property type="entry name" value="Citrate_synt"/>
    <property type="match status" value="1"/>
</dbReference>
<gene>
    <name evidence="11" type="ORF">J2T55_002067</name>
</gene>
<accession>A0AAE3HMU5</accession>
<comment type="catalytic activity">
    <reaction evidence="5 9">
        <text>oxaloacetate + acetyl-CoA + H2O = citrate + CoA + H(+)</text>
        <dbReference type="Rhea" id="RHEA:16845"/>
        <dbReference type="ChEBI" id="CHEBI:15377"/>
        <dbReference type="ChEBI" id="CHEBI:15378"/>
        <dbReference type="ChEBI" id="CHEBI:16452"/>
        <dbReference type="ChEBI" id="CHEBI:16947"/>
        <dbReference type="ChEBI" id="CHEBI:57287"/>
        <dbReference type="ChEBI" id="CHEBI:57288"/>
        <dbReference type="EC" id="2.3.3.16"/>
    </reaction>
</comment>
<dbReference type="EMBL" id="JANUCT010000015">
    <property type="protein sequence ID" value="MCS3904034.1"/>
    <property type="molecule type" value="Genomic_DNA"/>
</dbReference>
<evidence type="ECO:0000256" key="3">
    <source>
        <dbReference type="ARBA" id="ARBA00022532"/>
    </source>
</evidence>
<evidence type="ECO:0000256" key="4">
    <source>
        <dbReference type="ARBA" id="ARBA00022679"/>
    </source>
</evidence>
<dbReference type="Gene3D" id="1.10.230.10">
    <property type="entry name" value="Cytochrome P450-Terp, domain 2"/>
    <property type="match status" value="1"/>
</dbReference>
<dbReference type="GO" id="GO:0006099">
    <property type="term" value="P:tricarboxylic acid cycle"/>
    <property type="evidence" value="ECO:0007669"/>
    <property type="project" value="UniProtKB-UniRule"/>
</dbReference>
<dbReference type="PANTHER" id="PTHR42871">
    <property type="entry name" value="CITRATE SYNTHASE"/>
    <property type="match status" value="1"/>
</dbReference>
<keyword evidence="3 9" id="KW-0816">Tricarboxylic acid cycle</keyword>
<evidence type="ECO:0000256" key="7">
    <source>
        <dbReference type="PIRNR" id="PIRNR001369"/>
    </source>
</evidence>
<feature type="active site" evidence="8">
    <location>
        <position position="306"/>
    </location>
</feature>
<evidence type="ECO:0000256" key="10">
    <source>
        <dbReference type="RuleBase" id="RU003406"/>
    </source>
</evidence>
<dbReference type="Gene3D" id="1.10.580.10">
    <property type="entry name" value="Citrate Synthase, domain 1"/>
    <property type="match status" value="1"/>
</dbReference>
<dbReference type="InterPro" id="IPR002020">
    <property type="entry name" value="Citrate_synthase"/>
</dbReference>
<comment type="similarity">
    <text evidence="2 7 10">Belongs to the citrate synthase family.</text>
</comment>
<comment type="pathway">
    <text evidence="1 9">Carbohydrate metabolism; tricarboxylic acid cycle; isocitrate from oxaloacetate: step 1/2.</text>
</comment>
<dbReference type="InterPro" id="IPR016142">
    <property type="entry name" value="Citrate_synth-like_lrg_a-sub"/>
</dbReference>
<dbReference type="Proteomes" id="UP001204445">
    <property type="component" value="Unassembled WGS sequence"/>
</dbReference>
<dbReference type="InterPro" id="IPR010953">
    <property type="entry name" value="Citrate_synthase_typ-I"/>
</dbReference>
<evidence type="ECO:0000256" key="9">
    <source>
        <dbReference type="RuleBase" id="RU003370"/>
    </source>
</evidence>
<dbReference type="AlphaFoldDB" id="A0AAE3HMU5"/>
<evidence type="ECO:0000256" key="1">
    <source>
        <dbReference type="ARBA" id="ARBA00004751"/>
    </source>
</evidence>
<keyword evidence="12" id="KW-1185">Reference proteome</keyword>
<sequence>MSQSAKLTYDDKSLELPVVVGTENETGIDISSLRAQTGLITLDNGYGNTGSCQSNICYIDGDNGILRYRGYPIEQLAEQSTFAETAYLLIFGELPGESQLQEFRNQLTEHQFIHEDMLHAFEGFPADAPPMAILSAMINALGCFQPVFMSPDDDDHFMDPAARLMSKVRTIAAASYRKSIGKPMNYPRSDLRYTANFLHQLLSLPHKPYEPDDVVVDALDKLLILHADHEQNCSTSTVRMVGSAQANLYASVAAGVCALWGPLHGGANVAVMEMLQQLHDSGMTPEEYMEKVKNKEAGIRLMGFGHRVYKNFDPRAKIIKQACDNVLDRLGIHDPLLDIAKRLEEVALEDDYFIERKLYPNVDFYSGIIMRAIGIPTNMFTVIFAIGRLPGWISHWREVHMAPAKIDRPRQIYTGAPKRDYVPMDKR</sequence>
<evidence type="ECO:0000256" key="6">
    <source>
        <dbReference type="NCBIfam" id="TIGR01798"/>
    </source>
</evidence>
<dbReference type="InterPro" id="IPR016143">
    <property type="entry name" value="Citrate_synth-like_sm_a-sub"/>
</dbReference>
<evidence type="ECO:0000313" key="12">
    <source>
        <dbReference type="Proteomes" id="UP001204445"/>
    </source>
</evidence>
<dbReference type="NCBIfam" id="NF004126">
    <property type="entry name" value="PRK05614.1"/>
    <property type="match status" value="1"/>
</dbReference>
<dbReference type="RefSeq" id="WP_259056120.1">
    <property type="nucleotide sequence ID" value="NZ_JANUCT010000015.1"/>
</dbReference>
<organism evidence="11 12">
    <name type="scientific">Methylohalomonas lacus</name>
    <dbReference type="NCBI Taxonomy" id="398773"/>
    <lineage>
        <taxon>Bacteria</taxon>
        <taxon>Pseudomonadati</taxon>
        <taxon>Pseudomonadota</taxon>
        <taxon>Gammaproteobacteria</taxon>
        <taxon>Methylohalomonadales</taxon>
        <taxon>Methylohalomonadaceae</taxon>
        <taxon>Methylohalomonas</taxon>
    </lineage>
</organism>
<evidence type="ECO:0000256" key="8">
    <source>
        <dbReference type="PIRSR" id="PIRSR001369-1"/>
    </source>
</evidence>
<dbReference type="InterPro" id="IPR024176">
    <property type="entry name" value="Citrate_synthase_bac-typ"/>
</dbReference>
<evidence type="ECO:0000256" key="2">
    <source>
        <dbReference type="ARBA" id="ARBA00010566"/>
    </source>
</evidence>
<protein>
    <recommendedName>
        <fullName evidence="6 7">Citrate synthase</fullName>
    </recommendedName>
</protein>
<keyword evidence="11" id="KW-0012">Acyltransferase</keyword>
<proteinExistence type="inferred from homology"/>
<dbReference type="PANTHER" id="PTHR42871:SF1">
    <property type="entry name" value="CITRATE SYNTHASE"/>
    <property type="match status" value="1"/>
</dbReference>
<dbReference type="InterPro" id="IPR019810">
    <property type="entry name" value="Citrate_synthase_AS"/>
</dbReference>
<dbReference type="PIRSF" id="PIRSF001369">
    <property type="entry name" value="Citrate_synth"/>
    <property type="match status" value="1"/>
</dbReference>
<name>A0AAE3HMU5_9GAMM</name>
<dbReference type="GO" id="GO:0005737">
    <property type="term" value="C:cytoplasm"/>
    <property type="evidence" value="ECO:0007669"/>
    <property type="project" value="InterPro"/>
</dbReference>